<keyword evidence="3 5" id="KW-1133">Transmembrane helix</keyword>
<evidence type="ECO:0000256" key="1">
    <source>
        <dbReference type="ARBA" id="ARBA00004141"/>
    </source>
</evidence>
<dbReference type="CDD" id="cd17319">
    <property type="entry name" value="MFS_ExuT_GudP_like"/>
    <property type="match status" value="1"/>
</dbReference>
<dbReference type="InterPro" id="IPR036259">
    <property type="entry name" value="MFS_trans_sf"/>
</dbReference>
<dbReference type="PANTHER" id="PTHR11662:SF285">
    <property type="entry name" value="HEXURONATE TRANSPORTER"/>
    <property type="match status" value="1"/>
</dbReference>
<proteinExistence type="predicted"/>
<feature type="transmembrane region" description="Helical" evidence="5">
    <location>
        <begin position="166"/>
        <end position="186"/>
    </location>
</feature>
<name>A0A8F9TTQ0_9BACT</name>
<dbReference type="InterPro" id="IPR000849">
    <property type="entry name" value="Sugar_P_transporter"/>
</dbReference>
<dbReference type="InterPro" id="IPR020846">
    <property type="entry name" value="MFS_dom"/>
</dbReference>
<sequence>MKFKLRGLRWHIAGLLCLASGLNYLDRQTLSVLAQTIQDELGLTTIQYSHITSAFLVSYTIMYAVSGRLVDFLGTRRSFLIFVSGWSVANMLHFFARTATQFSVFRFLLGATESGNFPAGVKAVTEWFPLRERALAIGIFNSGTAVGAALAAPMVALVALHWGWRSAFIAGGVLGLVWLVLWTVLYRQPRDHPLLSAEELALIEEGTPPPAVRPRVSIRRLLATRQAWGCILARVLTDPISYFFIFWTPKFLQQERGFNLAELGLYSWIPFVAAAVGNLAGGAVPAALIRHGWTLNRARKGVMLIASCLMPVCCLLITQVASPALAVALISIAMFSHGAWANMTLPAEVLPNHVIGSVSGFAGALGGVAGIGTQLAIGWTVQNVSFTPVFAVCAFVHLVAFVVVCALIGRLGVIRTIEPIAVRAAS</sequence>
<dbReference type="EMBL" id="CP080507">
    <property type="protein sequence ID" value="QYM78855.1"/>
    <property type="molecule type" value="Genomic_DNA"/>
</dbReference>
<evidence type="ECO:0000259" key="6">
    <source>
        <dbReference type="PROSITE" id="PS50850"/>
    </source>
</evidence>
<feature type="transmembrane region" description="Helical" evidence="5">
    <location>
        <begin position="324"/>
        <end position="342"/>
    </location>
</feature>
<feature type="transmembrane region" description="Helical" evidence="5">
    <location>
        <begin position="301"/>
        <end position="318"/>
    </location>
</feature>
<dbReference type="Pfam" id="PF07690">
    <property type="entry name" value="MFS_1"/>
    <property type="match status" value="1"/>
</dbReference>
<feature type="transmembrane region" description="Helical" evidence="5">
    <location>
        <begin position="268"/>
        <end position="289"/>
    </location>
</feature>
<feature type="transmembrane region" description="Helical" evidence="5">
    <location>
        <begin position="50"/>
        <end position="70"/>
    </location>
</feature>
<dbReference type="InterPro" id="IPR011701">
    <property type="entry name" value="MFS"/>
</dbReference>
<dbReference type="KEGG" id="ole:K0B96_16360"/>
<feature type="transmembrane region" description="Helical" evidence="5">
    <location>
        <begin position="135"/>
        <end position="160"/>
    </location>
</feature>
<evidence type="ECO:0000256" key="2">
    <source>
        <dbReference type="ARBA" id="ARBA00022692"/>
    </source>
</evidence>
<protein>
    <submittedName>
        <fullName evidence="7">MFS transporter</fullName>
    </submittedName>
</protein>
<keyword evidence="2 5" id="KW-0812">Transmembrane</keyword>
<dbReference type="AlphaFoldDB" id="A0A8F9TTQ0"/>
<accession>A0A8F9TTQ0</accession>
<feature type="domain" description="Major facilitator superfamily (MFS) profile" evidence="6">
    <location>
        <begin position="12"/>
        <end position="412"/>
    </location>
</feature>
<reference evidence="7" key="1">
    <citation type="submission" date="2021-08" db="EMBL/GenBank/DDBJ databases">
        <title>Genome of a novel bacterium of the phylum Verrucomicrobia, Oleiharenicola sp. KSB-15.</title>
        <authorList>
            <person name="Chung J.-H."/>
            <person name="Ahn J.-H."/>
            <person name="Yoon Y."/>
            <person name="Kim D.-Y."/>
            <person name="An S.-H."/>
            <person name="Park I."/>
            <person name="Yeon J."/>
        </authorList>
    </citation>
    <scope>NUCLEOTIDE SEQUENCE</scope>
    <source>
        <strain evidence="7">KSB-15</strain>
    </source>
</reference>
<dbReference type="GO" id="GO:0015134">
    <property type="term" value="F:hexuronate transmembrane transporter activity"/>
    <property type="evidence" value="ECO:0007669"/>
    <property type="project" value="TreeGrafter"/>
</dbReference>
<dbReference type="PANTHER" id="PTHR11662">
    <property type="entry name" value="SOLUTE CARRIER FAMILY 17"/>
    <property type="match status" value="1"/>
</dbReference>
<feature type="transmembrane region" description="Helical" evidence="5">
    <location>
        <begin position="389"/>
        <end position="413"/>
    </location>
</feature>
<gene>
    <name evidence="7" type="ORF">K0B96_16360</name>
</gene>
<dbReference type="Gene3D" id="1.20.1250.20">
    <property type="entry name" value="MFS general substrate transporter like domains"/>
    <property type="match status" value="2"/>
</dbReference>
<keyword evidence="4 5" id="KW-0472">Membrane</keyword>
<evidence type="ECO:0000256" key="3">
    <source>
        <dbReference type="ARBA" id="ARBA00022989"/>
    </source>
</evidence>
<dbReference type="PIRSF" id="PIRSF002808">
    <property type="entry name" value="Hexose_phosphate_transp"/>
    <property type="match status" value="1"/>
</dbReference>
<dbReference type="Proteomes" id="UP000825051">
    <property type="component" value="Chromosome"/>
</dbReference>
<evidence type="ECO:0000313" key="8">
    <source>
        <dbReference type="Proteomes" id="UP000825051"/>
    </source>
</evidence>
<organism evidence="7 8">
    <name type="scientific">Horticoccus luteus</name>
    <dbReference type="NCBI Taxonomy" id="2862869"/>
    <lineage>
        <taxon>Bacteria</taxon>
        <taxon>Pseudomonadati</taxon>
        <taxon>Verrucomicrobiota</taxon>
        <taxon>Opitutia</taxon>
        <taxon>Opitutales</taxon>
        <taxon>Opitutaceae</taxon>
        <taxon>Horticoccus</taxon>
    </lineage>
</organism>
<evidence type="ECO:0000313" key="7">
    <source>
        <dbReference type="EMBL" id="QYM78855.1"/>
    </source>
</evidence>
<feature type="transmembrane region" description="Helical" evidence="5">
    <location>
        <begin position="227"/>
        <end position="248"/>
    </location>
</feature>
<evidence type="ECO:0000256" key="5">
    <source>
        <dbReference type="SAM" id="Phobius"/>
    </source>
</evidence>
<dbReference type="InterPro" id="IPR050382">
    <property type="entry name" value="MFS_Na/Anion_cotransporter"/>
</dbReference>
<dbReference type="SUPFAM" id="SSF103473">
    <property type="entry name" value="MFS general substrate transporter"/>
    <property type="match status" value="1"/>
</dbReference>
<comment type="subcellular location">
    <subcellularLocation>
        <location evidence="1">Membrane</location>
        <topology evidence="1">Multi-pass membrane protein</topology>
    </subcellularLocation>
</comment>
<evidence type="ECO:0000256" key="4">
    <source>
        <dbReference type="ARBA" id="ARBA00023136"/>
    </source>
</evidence>
<dbReference type="PROSITE" id="PS50850">
    <property type="entry name" value="MFS"/>
    <property type="match status" value="1"/>
</dbReference>
<dbReference type="RefSeq" id="WP_220161959.1">
    <property type="nucleotide sequence ID" value="NZ_CP080507.1"/>
</dbReference>
<keyword evidence="8" id="KW-1185">Reference proteome</keyword>
<feature type="transmembrane region" description="Helical" evidence="5">
    <location>
        <begin position="354"/>
        <end position="377"/>
    </location>
</feature>
<dbReference type="GO" id="GO:0016020">
    <property type="term" value="C:membrane"/>
    <property type="evidence" value="ECO:0007669"/>
    <property type="project" value="UniProtKB-SubCell"/>
</dbReference>